<protein>
    <submittedName>
        <fullName evidence="2">T9SS type A sorting domain-containing protein</fullName>
    </submittedName>
</protein>
<sequence length="481" mass="48068">MEQFFTSTTNRFSNYRRGALLLALVAVGPAAWGQIFGPVSLYPTGAGSQPVGVAMGDMNGDGRPDIVTANYAIGTAGVLLGQAGGSFASVSTYSTGAGGRPWKVAVGDVNGDGVLDIVMPNMILRNVGVLLGQPGGGFGPLSSYSTGPTSHPNDVALGDVNADGRLDIVLADDLTDGVDVLLGQAGGGFAAVSTYTTGPDSNASCVALGDVDDDGRLDIVVGNNNSGAAAVLLAQPGGGFFAVSRYSMGSIGGVKVPNSIALGDVNGDNRSDIVASIINMGETAVLLGQAGGSFATVNTYPAVSGSYPLGIALGDVNGDGRLDIVLAHSGNDAASVLMGQAGGSFAAPVLYSTGAGSVPHDIALADVNGDGRLDMITANSGSNTVGVFLNTGTFTPLATTRPTAAEVSLAPNPAHEAFTVQLPASFQPTQAALLNALGQVVRRPAAAGAHFQVETAGLTPGVYTLRLYSGEAVLAKRVAVQ</sequence>
<dbReference type="EMBL" id="JADQDM010000004">
    <property type="protein sequence ID" value="MBF9221458.1"/>
    <property type="molecule type" value="Genomic_DNA"/>
</dbReference>
<dbReference type="RefSeq" id="WP_196292923.1">
    <property type="nucleotide sequence ID" value="NZ_JADQDM010000004.1"/>
</dbReference>
<dbReference type="Pfam" id="PF13517">
    <property type="entry name" value="FG-GAP_3"/>
    <property type="match status" value="3"/>
</dbReference>
<dbReference type="NCBIfam" id="TIGR04183">
    <property type="entry name" value="Por_Secre_tail"/>
    <property type="match status" value="1"/>
</dbReference>
<accession>A0ABS0I403</accession>
<dbReference type="Proteomes" id="UP000618931">
    <property type="component" value="Unassembled WGS sequence"/>
</dbReference>
<dbReference type="Gene3D" id="2.130.10.130">
    <property type="entry name" value="Integrin alpha, N-terminal"/>
    <property type="match status" value="3"/>
</dbReference>
<keyword evidence="3" id="KW-1185">Reference proteome</keyword>
<dbReference type="PANTHER" id="PTHR46580:SF2">
    <property type="entry name" value="MAM DOMAIN-CONTAINING PROTEIN"/>
    <property type="match status" value="1"/>
</dbReference>
<proteinExistence type="predicted"/>
<dbReference type="InterPro" id="IPR028994">
    <property type="entry name" value="Integrin_alpha_N"/>
</dbReference>
<keyword evidence="1" id="KW-0732">Signal</keyword>
<dbReference type="InterPro" id="IPR013517">
    <property type="entry name" value="FG-GAP"/>
</dbReference>
<reference evidence="2 3" key="1">
    <citation type="submission" date="2020-11" db="EMBL/GenBank/DDBJ databases">
        <authorList>
            <person name="Kim M.K."/>
        </authorList>
    </citation>
    <scope>NUCLEOTIDE SEQUENCE [LARGE SCALE GENOMIC DNA]</scope>
    <source>
        <strain evidence="2 3">BT662</strain>
    </source>
</reference>
<name>A0ABS0I403_9BACT</name>
<evidence type="ECO:0000313" key="3">
    <source>
        <dbReference type="Proteomes" id="UP000618931"/>
    </source>
</evidence>
<dbReference type="InterPro" id="IPR026444">
    <property type="entry name" value="Secre_tail"/>
</dbReference>
<organism evidence="2 3">
    <name type="scientific">Hymenobacter ruricola</name>
    <dbReference type="NCBI Taxonomy" id="2791023"/>
    <lineage>
        <taxon>Bacteria</taxon>
        <taxon>Pseudomonadati</taxon>
        <taxon>Bacteroidota</taxon>
        <taxon>Cytophagia</taxon>
        <taxon>Cytophagales</taxon>
        <taxon>Hymenobacteraceae</taxon>
        <taxon>Hymenobacter</taxon>
    </lineage>
</organism>
<comment type="caution">
    <text evidence="2">The sequence shown here is derived from an EMBL/GenBank/DDBJ whole genome shotgun (WGS) entry which is preliminary data.</text>
</comment>
<gene>
    <name evidence="2" type="ORF">I2H31_10110</name>
</gene>
<evidence type="ECO:0000313" key="2">
    <source>
        <dbReference type="EMBL" id="MBF9221458.1"/>
    </source>
</evidence>
<evidence type="ECO:0000256" key="1">
    <source>
        <dbReference type="ARBA" id="ARBA00022729"/>
    </source>
</evidence>
<dbReference type="SUPFAM" id="SSF69318">
    <property type="entry name" value="Integrin alpha N-terminal domain"/>
    <property type="match status" value="1"/>
</dbReference>
<dbReference type="PANTHER" id="PTHR46580">
    <property type="entry name" value="SENSOR KINASE-RELATED"/>
    <property type="match status" value="1"/>
</dbReference>